<keyword evidence="2" id="KW-1185">Reference proteome</keyword>
<organism evidence="1 2">
    <name type="scientific">Xylaria bambusicola</name>
    <dbReference type="NCBI Taxonomy" id="326684"/>
    <lineage>
        <taxon>Eukaryota</taxon>
        <taxon>Fungi</taxon>
        <taxon>Dikarya</taxon>
        <taxon>Ascomycota</taxon>
        <taxon>Pezizomycotina</taxon>
        <taxon>Sordariomycetes</taxon>
        <taxon>Xylariomycetidae</taxon>
        <taxon>Xylariales</taxon>
        <taxon>Xylariaceae</taxon>
        <taxon>Xylaria</taxon>
    </lineage>
</organism>
<evidence type="ECO:0000313" key="1">
    <source>
        <dbReference type="EMBL" id="KAK5637656.1"/>
    </source>
</evidence>
<dbReference type="AlphaFoldDB" id="A0AAN7ZEA5"/>
<gene>
    <name evidence="1" type="ORF">RRF57_013371</name>
</gene>
<proteinExistence type="predicted"/>
<comment type="caution">
    <text evidence="1">The sequence shown here is derived from an EMBL/GenBank/DDBJ whole genome shotgun (WGS) entry which is preliminary data.</text>
</comment>
<evidence type="ECO:0000313" key="2">
    <source>
        <dbReference type="Proteomes" id="UP001305414"/>
    </source>
</evidence>
<dbReference type="EMBL" id="JAWHQM010000204">
    <property type="protein sequence ID" value="KAK5637656.1"/>
    <property type="molecule type" value="Genomic_DNA"/>
</dbReference>
<protein>
    <submittedName>
        <fullName evidence="1">Uncharacterized protein</fullName>
    </submittedName>
</protein>
<dbReference type="Proteomes" id="UP001305414">
    <property type="component" value="Unassembled WGS sequence"/>
</dbReference>
<reference evidence="1 2" key="1">
    <citation type="submission" date="2023-10" db="EMBL/GenBank/DDBJ databases">
        <title>Draft genome sequence of Xylaria bambusicola isolate GMP-LS, the root and basal stem rot pathogen of sugarcane in Indonesia.</title>
        <authorList>
            <person name="Selvaraj P."/>
            <person name="Muralishankar V."/>
            <person name="Muruganantham S."/>
            <person name="Sp S."/>
            <person name="Haryani S."/>
            <person name="Lau K.J.X."/>
            <person name="Naqvi N.I."/>
        </authorList>
    </citation>
    <scope>NUCLEOTIDE SEQUENCE [LARGE SCALE GENOMIC DNA]</scope>
    <source>
        <strain evidence="1">GMP-LS</strain>
    </source>
</reference>
<name>A0AAN7ZEA5_9PEZI</name>
<sequence length="87" mass="10035">MAQVVLQRACDRFRSELSSEDANLIITTRKFDEVKTAVLQVEQQLAARQELRNFDRLAPFLDAIETYSKALDVACNGTPYLPWIWVF</sequence>
<accession>A0AAN7ZEA5</accession>